<feature type="compositionally biased region" description="Low complexity" evidence="2">
    <location>
        <begin position="148"/>
        <end position="157"/>
    </location>
</feature>
<name>A0A0C3QA50_9AGAM</name>
<protein>
    <submittedName>
        <fullName evidence="3">Uncharacterized protein</fullName>
    </submittedName>
</protein>
<sequence length="277" mass="31163">MFGKTLKFTARDLATRTTSQSQPGPSGRSLFKRPLTFLQKVQGLKYFYRRSHSQDEVKDARLQENGSPEPSFQELSHSPRDFDSMTQDDPRPQVSHSGSPAFTPSPANLNTFSSVQAEEEGSATSTLPTTFSAATSLDPTTAQSVSATPTSTLPSSLHTFEPHPDLLPINQRIAELEALAKQVEQEHADYVKEAREMDATLTSLEKEVDLATEAIKNVNRKTALEDEQCMELHRMWCDELRAISKVEGDLFWAKHEYEVGQKKYAKLQVRFENLQRE</sequence>
<feature type="compositionally biased region" description="Basic and acidic residues" evidence="2">
    <location>
        <begin position="77"/>
        <end position="91"/>
    </location>
</feature>
<keyword evidence="1" id="KW-0175">Coiled coil</keyword>
<evidence type="ECO:0000313" key="3">
    <source>
        <dbReference type="EMBL" id="KIO21661.1"/>
    </source>
</evidence>
<reference evidence="3 4" key="1">
    <citation type="submission" date="2014-04" db="EMBL/GenBank/DDBJ databases">
        <authorList>
            <consortium name="DOE Joint Genome Institute"/>
            <person name="Kuo A."/>
            <person name="Girlanda M."/>
            <person name="Perotto S."/>
            <person name="Kohler A."/>
            <person name="Nagy L.G."/>
            <person name="Floudas D."/>
            <person name="Copeland A."/>
            <person name="Barry K.W."/>
            <person name="Cichocki N."/>
            <person name="Veneault-Fourrey C."/>
            <person name="LaButti K."/>
            <person name="Lindquist E.A."/>
            <person name="Lipzen A."/>
            <person name="Lundell T."/>
            <person name="Morin E."/>
            <person name="Murat C."/>
            <person name="Sun H."/>
            <person name="Tunlid A."/>
            <person name="Henrissat B."/>
            <person name="Grigoriev I.V."/>
            <person name="Hibbett D.S."/>
            <person name="Martin F."/>
            <person name="Nordberg H.P."/>
            <person name="Cantor M.N."/>
            <person name="Hua S.X."/>
        </authorList>
    </citation>
    <scope>NUCLEOTIDE SEQUENCE [LARGE SCALE GENOMIC DNA]</scope>
    <source>
        <strain evidence="3 4">MUT 4182</strain>
    </source>
</reference>
<feature type="compositionally biased region" description="Polar residues" evidence="2">
    <location>
        <begin position="138"/>
        <end position="147"/>
    </location>
</feature>
<feature type="region of interest" description="Disordered" evidence="2">
    <location>
        <begin position="1"/>
        <end position="33"/>
    </location>
</feature>
<dbReference type="HOGENOM" id="CLU_059231_0_0_1"/>
<accession>A0A0C3QA50</accession>
<proteinExistence type="predicted"/>
<feature type="coiled-coil region" evidence="1">
    <location>
        <begin position="173"/>
        <end position="221"/>
    </location>
</feature>
<dbReference type="EMBL" id="KN823132">
    <property type="protein sequence ID" value="KIO21661.1"/>
    <property type="molecule type" value="Genomic_DNA"/>
</dbReference>
<evidence type="ECO:0000256" key="1">
    <source>
        <dbReference type="SAM" id="Coils"/>
    </source>
</evidence>
<evidence type="ECO:0000256" key="2">
    <source>
        <dbReference type="SAM" id="MobiDB-lite"/>
    </source>
</evidence>
<gene>
    <name evidence="3" type="ORF">M407DRAFT_28795</name>
</gene>
<dbReference type="Proteomes" id="UP000054248">
    <property type="component" value="Unassembled WGS sequence"/>
</dbReference>
<feature type="compositionally biased region" description="Polar residues" evidence="2">
    <location>
        <begin position="15"/>
        <end position="24"/>
    </location>
</feature>
<feature type="compositionally biased region" description="Polar residues" evidence="2">
    <location>
        <begin position="94"/>
        <end position="109"/>
    </location>
</feature>
<feature type="compositionally biased region" description="Polar residues" evidence="2">
    <location>
        <begin position="64"/>
        <end position="76"/>
    </location>
</feature>
<evidence type="ECO:0000313" key="4">
    <source>
        <dbReference type="Proteomes" id="UP000054248"/>
    </source>
</evidence>
<feature type="region of interest" description="Disordered" evidence="2">
    <location>
        <begin position="56"/>
        <end position="109"/>
    </location>
</feature>
<dbReference type="OrthoDB" id="3307478at2759"/>
<organism evidence="3 4">
    <name type="scientific">Tulasnella calospora MUT 4182</name>
    <dbReference type="NCBI Taxonomy" id="1051891"/>
    <lineage>
        <taxon>Eukaryota</taxon>
        <taxon>Fungi</taxon>
        <taxon>Dikarya</taxon>
        <taxon>Basidiomycota</taxon>
        <taxon>Agaricomycotina</taxon>
        <taxon>Agaricomycetes</taxon>
        <taxon>Cantharellales</taxon>
        <taxon>Tulasnellaceae</taxon>
        <taxon>Tulasnella</taxon>
    </lineage>
</organism>
<keyword evidence="4" id="KW-1185">Reference proteome</keyword>
<reference evidence="4" key="2">
    <citation type="submission" date="2015-01" db="EMBL/GenBank/DDBJ databases">
        <title>Evolutionary Origins and Diversification of the Mycorrhizal Mutualists.</title>
        <authorList>
            <consortium name="DOE Joint Genome Institute"/>
            <consortium name="Mycorrhizal Genomics Consortium"/>
            <person name="Kohler A."/>
            <person name="Kuo A."/>
            <person name="Nagy L.G."/>
            <person name="Floudas D."/>
            <person name="Copeland A."/>
            <person name="Barry K.W."/>
            <person name="Cichocki N."/>
            <person name="Veneault-Fourrey C."/>
            <person name="LaButti K."/>
            <person name="Lindquist E.A."/>
            <person name="Lipzen A."/>
            <person name="Lundell T."/>
            <person name="Morin E."/>
            <person name="Murat C."/>
            <person name="Riley R."/>
            <person name="Ohm R."/>
            <person name="Sun H."/>
            <person name="Tunlid A."/>
            <person name="Henrissat B."/>
            <person name="Grigoriev I.V."/>
            <person name="Hibbett D.S."/>
            <person name="Martin F."/>
        </authorList>
    </citation>
    <scope>NUCLEOTIDE SEQUENCE [LARGE SCALE GENOMIC DNA]</scope>
    <source>
        <strain evidence="4">MUT 4182</strain>
    </source>
</reference>
<feature type="region of interest" description="Disordered" evidence="2">
    <location>
        <begin position="138"/>
        <end position="158"/>
    </location>
</feature>
<dbReference type="AlphaFoldDB" id="A0A0C3QA50"/>